<proteinExistence type="predicted"/>
<reference evidence="2" key="1">
    <citation type="submission" date="2016-09" db="EMBL/GenBank/DDBJ databases">
        <title>Draft genome of thermotolerant cyanobacterium Desertifilum sp. strain IPPAS B-1220.</title>
        <authorList>
            <person name="Sinetova M.A."/>
            <person name="Bolakhan K."/>
            <person name="Zayadan B.K."/>
            <person name="Mironov K.S."/>
            <person name="Ustinova V."/>
            <person name="Kupriyanova E.V."/>
            <person name="Sidorov R.A."/>
            <person name="Skrypnik A.N."/>
            <person name="Gogoleva N.E."/>
            <person name="Gogolev Y.V."/>
            <person name="Los D.A."/>
        </authorList>
    </citation>
    <scope>NUCLEOTIDE SEQUENCE [LARGE SCALE GENOMIC DNA]</scope>
    <source>
        <strain evidence="2">IPPAS B-1220</strain>
    </source>
</reference>
<dbReference type="AlphaFoldDB" id="A0A1E5QEN0"/>
<feature type="region of interest" description="Disordered" evidence="1">
    <location>
        <begin position="29"/>
        <end position="124"/>
    </location>
</feature>
<evidence type="ECO:0000256" key="1">
    <source>
        <dbReference type="SAM" id="MobiDB-lite"/>
    </source>
</evidence>
<comment type="caution">
    <text evidence="2">The sequence shown here is derived from an EMBL/GenBank/DDBJ whole genome shotgun (WGS) entry which is preliminary data.</text>
</comment>
<evidence type="ECO:0000313" key="2">
    <source>
        <dbReference type="EMBL" id="OEJ72773.1"/>
    </source>
</evidence>
<sequence length="124" mass="13285">MKPPSSLTLAALLLGFGVLGVAESAIAQTPRLGPRSAREELRERYSPRSAPFNPPSIRGNQTNRIAPSNAVLTPRNGQISPWTNESVLMPKPQNQIMTPGPRMTPESSLIIPHSGLSLPANPTD</sequence>
<gene>
    <name evidence="2" type="ORF">BH720_22605</name>
</gene>
<dbReference type="EMBL" id="MJGC01000110">
    <property type="protein sequence ID" value="OEJ72773.1"/>
    <property type="molecule type" value="Genomic_DNA"/>
</dbReference>
<dbReference type="RefSeq" id="WP_069969488.1">
    <property type="nucleotide sequence ID" value="NZ_CM124774.1"/>
</dbReference>
<dbReference type="STRING" id="1781255.BH720_22605"/>
<organism evidence="2">
    <name type="scientific">Desertifilum tharense IPPAS B-1220</name>
    <dbReference type="NCBI Taxonomy" id="1781255"/>
    <lineage>
        <taxon>Bacteria</taxon>
        <taxon>Bacillati</taxon>
        <taxon>Cyanobacteriota</taxon>
        <taxon>Cyanophyceae</taxon>
        <taxon>Desertifilales</taxon>
        <taxon>Desertifilaceae</taxon>
        <taxon>Desertifilum</taxon>
    </lineage>
</organism>
<name>A0A1E5QEN0_9CYAN</name>
<feature type="compositionally biased region" description="Basic and acidic residues" evidence="1">
    <location>
        <begin position="36"/>
        <end position="46"/>
    </location>
</feature>
<protein>
    <submittedName>
        <fullName evidence="2">Uncharacterized protein</fullName>
    </submittedName>
</protein>
<accession>A0A1E5QEN0</accession>
<feature type="compositionally biased region" description="Polar residues" evidence="1">
    <location>
        <begin position="75"/>
        <end position="97"/>
    </location>
</feature>